<protein>
    <recommendedName>
        <fullName evidence="1">Histidine Kinase domain-containing protein</fullName>
    </recommendedName>
</protein>
<dbReference type="EMBL" id="CP042476">
    <property type="protein sequence ID" value="QED36697.1"/>
    <property type="molecule type" value="Genomic_DNA"/>
</dbReference>
<sequence>MNKEHTSFITGLLSNPNLSSAQRDKVVELALRDLSKNGSEKRILQDLEFIKGKIGIKSRNEFEEDNGISSNGMSLREGCGEVDEIDGSSTKDNKELNQNMITGWSLPPLNKEQKNSFKEYLNEKDYKQLIDHSDYISKVNQVITGDKTSGYQQRVSSLPTYINPAPLSKFLIAYNQDPILKYTCHEIDDIEIIKEINALCKTEQYDLLKHQELIHKSYKNLVQDHFAHSSIKNLILVYLTGDSFTGNIKTWSTENIKINWNSSELLEWVKKNPGVVPNPGENLINKIKNRGFKFNKGISSELSGERITSFSGLVIHFKHLFHIKGDNPLKTMIKRINEKEDWTEKINFQIEHKDFWDNLELFTDVDRLIQSYRKIIKIILEAVEKFNLDKPEIHLIFKEEDNNVIFSIHHQNTYYRKTINNSLERIGDLQTELIKKQINGLSDLYLKADFGHSQFAEINLWDGNPREKKILNKFHGVQYTLKFKK</sequence>
<keyword evidence="3" id="KW-1185">Reference proteome</keyword>
<dbReference type="RefSeq" id="WP_146830771.1">
    <property type="nucleotide sequence ID" value="NZ_CP042476.1"/>
</dbReference>
<name>A0A5B8YIN3_9FLAO</name>
<dbReference type="Pfam" id="PF22561">
    <property type="entry name" value="HisKin-conflict"/>
    <property type="match status" value="1"/>
</dbReference>
<proteinExistence type="predicted"/>
<organism evidence="2 3">
    <name type="scientific">Antarcticibacterium arcticum</name>
    <dbReference type="NCBI Taxonomy" id="2585771"/>
    <lineage>
        <taxon>Bacteria</taxon>
        <taxon>Pseudomonadati</taxon>
        <taxon>Bacteroidota</taxon>
        <taxon>Flavobacteriia</taxon>
        <taxon>Flavobacteriales</taxon>
        <taxon>Flavobacteriaceae</taxon>
        <taxon>Antarcticibacterium</taxon>
    </lineage>
</organism>
<accession>A0A5B8YIN3</accession>
<evidence type="ECO:0000259" key="1">
    <source>
        <dbReference type="Pfam" id="PF22561"/>
    </source>
</evidence>
<gene>
    <name evidence="2" type="ORF">FK178_02745</name>
</gene>
<dbReference type="Proteomes" id="UP000321954">
    <property type="component" value="Chromosome"/>
</dbReference>
<dbReference type="AlphaFoldDB" id="A0A5B8YIN3"/>
<feature type="domain" description="Histidine Kinase" evidence="1">
    <location>
        <begin position="160"/>
        <end position="484"/>
    </location>
</feature>
<reference evidence="2 3" key="1">
    <citation type="submission" date="2019-08" db="EMBL/GenBank/DDBJ databases">
        <title>Antarcticibacterium arcticum sp. nov., a bacterium isolated from marine sediment of the Canadian Beaufort Sea.</title>
        <authorList>
            <person name="Lee Y.M."/>
            <person name="Baek K."/>
            <person name="Lee D.-H."/>
            <person name="Shin S.C."/>
            <person name="Jin Y.K."/>
            <person name="Park Y."/>
        </authorList>
    </citation>
    <scope>NUCLEOTIDE SEQUENCE [LARGE SCALE GENOMIC DNA]</scope>
    <source>
        <strain evidence="2 3">PAMC 28998</strain>
    </source>
</reference>
<dbReference type="OrthoDB" id="1443916at2"/>
<evidence type="ECO:0000313" key="2">
    <source>
        <dbReference type="EMBL" id="QED36697.1"/>
    </source>
</evidence>
<dbReference type="KEGG" id="anp:FK178_02745"/>
<evidence type="ECO:0000313" key="3">
    <source>
        <dbReference type="Proteomes" id="UP000321954"/>
    </source>
</evidence>
<dbReference type="InterPro" id="IPR054731">
    <property type="entry name" value="HisKin-conflict"/>
</dbReference>